<dbReference type="Proteomes" id="UP000775213">
    <property type="component" value="Unassembled WGS sequence"/>
</dbReference>
<reference evidence="2 3" key="1">
    <citation type="journal article" date="2021" name="Hortic Res">
        <title>Chromosome-scale assembly of the Dendrobium chrysotoxum genome enhances the understanding of orchid evolution.</title>
        <authorList>
            <person name="Zhang Y."/>
            <person name="Zhang G.Q."/>
            <person name="Zhang D."/>
            <person name="Liu X.D."/>
            <person name="Xu X.Y."/>
            <person name="Sun W.H."/>
            <person name="Yu X."/>
            <person name="Zhu X."/>
            <person name="Wang Z.W."/>
            <person name="Zhao X."/>
            <person name="Zhong W.Y."/>
            <person name="Chen H."/>
            <person name="Yin W.L."/>
            <person name="Huang T."/>
            <person name="Niu S.C."/>
            <person name="Liu Z.J."/>
        </authorList>
    </citation>
    <scope>NUCLEOTIDE SEQUENCE [LARGE SCALE GENOMIC DNA]</scope>
    <source>
        <strain evidence="2">Lindl</strain>
    </source>
</reference>
<accession>A0AAV7FU43</accession>
<evidence type="ECO:0000313" key="3">
    <source>
        <dbReference type="Proteomes" id="UP000775213"/>
    </source>
</evidence>
<evidence type="ECO:0000313" key="1">
    <source>
        <dbReference type="EMBL" id="KAH0446707.1"/>
    </source>
</evidence>
<dbReference type="AlphaFoldDB" id="A0AAV7FU43"/>
<dbReference type="EMBL" id="JAGFBR010000083">
    <property type="protein sequence ID" value="KAH0447556.1"/>
    <property type="molecule type" value="Genomic_DNA"/>
</dbReference>
<gene>
    <name evidence="2" type="ORF">IEQ34_023611</name>
    <name evidence="1" type="ORF">IEQ34_024458</name>
</gene>
<comment type="caution">
    <text evidence="2">The sequence shown here is derived from an EMBL/GenBank/DDBJ whole genome shotgun (WGS) entry which is preliminary data.</text>
</comment>
<dbReference type="EMBL" id="JAGFBR010000164">
    <property type="protein sequence ID" value="KAH0446707.1"/>
    <property type="molecule type" value="Genomic_DNA"/>
</dbReference>
<protein>
    <submittedName>
        <fullName evidence="2">Uncharacterized protein</fullName>
    </submittedName>
</protein>
<organism evidence="2 3">
    <name type="scientific">Dendrobium chrysotoxum</name>
    <name type="common">Orchid</name>
    <dbReference type="NCBI Taxonomy" id="161865"/>
    <lineage>
        <taxon>Eukaryota</taxon>
        <taxon>Viridiplantae</taxon>
        <taxon>Streptophyta</taxon>
        <taxon>Embryophyta</taxon>
        <taxon>Tracheophyta</taxon>
        <taxon>Spermatophyta</taxon>
        <taxon>Magnoliopsida</taxon>
        <taxon>Liliopsida</taxon>
        <taxon>Asparagales</taxon>
        <taxon>Orchidaceae</taxon>
        <taxon>Epidendroideae</taxon>
        <taxon>Malaxideae</taxon>
        <taxon>Dendrobiinae</taxon>
        <taxon>Dendrobium</taxon>
    </lineage>
</organism>
<sequence>MFGDFTICAAIGDKQVDDPRRPCSNFSCVRGPGLQRSSRYADRRRRVRDMSMSTNTFPLALLELSPLSEIERGASKIRSFLFEKEKGQYWSEIRGALDQASSQTE</sequence>
<keyword evidence="3" id="KW-1185">Reference proteome</keyword>
<evidence type="ECO:0000313" key="2">
    <source>
        <dbReference type="EMBL" id="KAH0447556.1"/>
    </source>
</evidence>
<name>A0AAV7FU43_DENCH</name>
<proteinExistence type="predicted"/>
<reference evidence="2" key="2">
    <citation type="submission" date="2021-03" db="EMBL/GenBank/DDBJ databases">
        <authorList>
            <person name="Zhang Y."/>
            <person name="Zhang G.-Q."/>
            <person name="Huang T."/>
            <person name="Niu S.-C."/>
            <person name="Liu Z.-J."/>
        </authorList>
    </citation>
    <scope>NUCLEOTIDE SEQUENCE</scope>
    <source>
        <strain evidence="2">Lindl</strain>
        <tissue evidence="2">Fresh leaves</tissue>
    </source>
</reference>